<dbReference type="GO" id="GO:0031176">
    <property type="term" value="F:endo-1,4-beta-xylanase activity"/>
    <property type="evidence" value="ECO:0007669"/>
    <property type="project" value="UniProtKB-ARBA"/>
</dbReference>
<dbReference type="InterPro" id="IPR044846">
    <property type="entry name" value="GH10"/>
</dbReference>
<evidence type="ECO:0000313" key="6">
    <source>
        <dbReference type="EMBL" id="CAI8605043.1"/>
    </source>
</evidence>
<dbReference type="Proteomes" id="UP001157006">
    <property type="component" value="Chromosome 3"/>
</dbReference>
<dbReference type="InterPro" id="IPR001000">
    <property type="entry name" value="GH10_dom"/>
</dbReference>
<protein>
    <recommendedName>
        <fullName evidence="5">GH10 domain-containing protein</fullName>
    </recommendedName>
</protein>
<dbReference type="EMBL" id="OX451738">
    <property type="protein sequence ID" value="CAI8605043.1"/>
    <property type="molecule type" value="Genomic_DNA"/>
</dbReference>
<evidence type="ECO:0000259" key="5">
    <source>
        <dbReference type="Pfam" id="PF00331"/>
    </source>
</evidence>
<sequence>MKWYSTENVQGQENYTIPDAMLKFSKENGVSVIGHTILWDDENFQPEWVKSLSPDKLREAAAKYIGQVIAWDEMNENLHCRYFKDKLGENASAIYYSTTYHLDPNTDVYE</sequence>
<evidence type="ECO:0000256" key="1">
    <source>
        <dbReference type="ARBA" id="ARBA00007495"/>
    </source>
</evidence>
<dbReference type="InterPro" id="IPR017853">
    <property type="entry name" value="GH"/>
</dbReference>
<organism evidence="6 7">
    <name type="scientific">Vicia faba</name>
    <name type="common">Broad bean</name>
    <name type="synonym">Faba vulgaris</name>
    <dbReference type="NCBI Taxonomy" id="3906"/>
    <lineage>
        <taxon>Eukaryota</taxon>
        <taxon>Viridiplantae</taxon>
        <taxon>Streptophyta</taxon>
        <taxon>Embryophyta</taxon>
        <taxon>Tracheophyta</taxon>
        <taxon>Spermatophyta</taxon>
        <taxon>Magnoliopsida</taxon>
        <taxon>eudicotyledons</taxon>
        <taxon>Gunneridae</taxon>
        <taxon>Pentapetalae</taxon>
        <taxon>rosids</taxon>
        <taxon>fabids</taxon>
        <taxon>Fabales</taxon>
        <taxon>Fabaceae</taxon>
        <taxon>Papilionoideae</taxon>
        <taxon>50 kb inversion clade</taxon>
        <taxon>NPAAA clade</taxon>
        <taxon>Hologalegina</taxon>
        <taxon>IRL clade</taxon>
        <taxon>Fabeae</taxon>
        <taxon>Vicia</taxon>
    </lineage>
</organism>
<evidence type="ECO:0000256" key="4">
    <source>
        <dbReference type="ARBA" id="ARBA00023326"/>
    </source>
</evidence>
<dbReference type="AlphaFoldDB" id="A0AAV1A600"/>
<evidence type="ECO:0000256" key="3">
    <source>
        <dbReference type="ARBA" id="ARBA00023277"/>
    </source>
</evidence>
<reference evidence="6 7" key="1">
    <citation type="submission" date="2023-01" db="EMBL/GenBank/DDBJ databases">
        <authorList>
            <person name="Kreplak J."/>
        </authorList>
    </citation>
    <scope>NUCLEOTIDE SEQUENCE [LARGE SCALE GENOMIC DNA]</scope>
</reference>
<feature type="domain" description="GH10" evidence="5">
    <location>
        <begin position="1"/>
        <end position="81"/>
    </location>
</feature>
<name>A0AAV1A600_VICFA</name>
<dbReference type="Pfam" id="PF00331">
    <property type="entry name" value="Glyco_hydro_10"/>
    <property type="match status" value="1"/>
</dbReference>
<keyword evidence="4" id="KW-0624">Polysaccharide degradation</keyword>
<comment type="similarity">
    <text evidence="1">Belongs to the glycosyl hydrolase 10 (cellulase F) family.</text>
</comment>
<dbReference type="Gene3D" id="3.20.20.80">
    <property type="entry name" value="Glycosidases"/>
    <property type="match status" value="1"/>
</dbReference>
<proteinExistence type="inferred from homology"/>
<accession>A0AAV1A600</accession>
<gene>
    <name evidence="6" type="ORF">VFH_III163400</name>
</gene>
<keyword evidence="3" id="KW-0119">Carbohydrate metabolism</keyword>
<dbReference type="SUPFAM" id="SSF51445">
    <property type="entry name" value="(Trans)glycosidases"/>
    <property type="match status" value="1"/>
</dbReference>
<dbReference type="PANTHER" id="PTHR31490">
    <property type="entry name" value="GLYCOSYL HYDROLASE"/>
    <property type="match status" value="1"/>
</dbReference>
<keyword evidence="2" id="KW-0378">Hydrolase</keyword>
<dbReference type="GO" id="GO:0000272">
    <property type="term" value="P:polysaccharide catabolic process"/>
    <property type="evidence" value="ECO:0007669"/>
    <property type="project" value="UniProtKB-KW"/>
</dbReference>
<evidence type="ECO:0000256" key="2">
    <source>
        <dbReference type="ARBA" id="ARBA00022801"/>
    </source>
</evidence>
<evidence type="ECO:0000313" key="7">
    <source>
        <dbReference type="Proteomes" id="UP001157006"/>
    </source>
</evidence>
<keyword evidence="7" id="KW-1185">Reference proteome</keyword>
<dbReference type="PANTHER" id="PTHR31490:SF52">
    <property type="entry name" value="ENDO-1,4-BETA-XYLANASE 5-RELATED"/>
    <property type="match status" value="1"/>
</dbReference>